<dbReference type="InterPro" id="IPR011335">
    <property type="entry name" value="Restrct_endonuc-II-like"/>
</dbReference>
<dbReference type="Gene3D" id="3.90.1570.10">
    <property type="entry name" value="tt1808, chain A"/>
    <property type="match status" value="1"/>
</dbReference>
<gene>
    <name evidence="2" type="ORF">DKW60_15135</name>
</gene>
<name>A0A317CB98_9GAMM</name>
<feature type="domain" description="Putative restriction endonuclease" evidence="1">
    <location>
        <begin position="11"/>
        <end position="170"/>
    </location>
</feature>
<dbReference type="CDD" id="cd06260">
    <property type="entry name" value="DUF820-like"/>
    <property type="match status" value="1"/>
</dbReference>
<organism evidence="2 3">
    <name type="scientific">Leucothrix pacifica</name>
    <dbReference type="NCBI Taxonomy" id="1247513"/>
    <lineage>
        <taxon>Bacteria</taxon>
        <taxon>Pseudomonadati</taxon>
        <taxon>Pseudomonadota</taxon>
        <taxon>Gammaproteobacteria</taxon>
        <taxon>Thiotrichales</taxon>
        <taxon>Thiotrichaceae</taxon>
        <taxon>Leucothrix</taxon>
    </lineage>
</organism>
<accession>A0A317CB98</accession>
<dbReference type="Pfam" id="PF05685">
    <property type="entry name" value="Uma2"/>
    <property type="match status" value="1"/>
</dbReference>
<comment type="caution">
    <text evidence="2">The sequence shown here is derived from an EMBL/GenBank/DDBJ whole genome shotgun (WGS) entry which is preliminary data.</text>
</comment>
<keyword evidence="2" id="KW-0540">Nuclease</keyword>
<dbReference type="GO" id="GO:0004519">
    <property type="term" value="F:endonuclease activity"/>
    <property type="evidence" value="ECO:0007669"/>
    <property type="project" value="UniProtKB-KW"/>
</dbReference>
<keyword evidence="2" id="KW-0378">Hydrolase</keyword>
<sequence>MQQAPLLPISPEDYLRGERDGDVRHEYVDGQVYAMAGAGENHNIIALNIATELRRAARGTDCRAFISDMKLRLAELNRFYYPDILLACDPDDNNAYFKEHPCLIVEVLSPSTEATDRREKLHAYQQIASLKEYVLVSQEAQRIELYRRSEDHWQYYLLDDPADILQLECLDLALGMGVVYEDVFELQEQ</sequence>
<reference evidence="2 3" key="1">
    <citation type="submission" date="2018-05" db="EMBL/GenBank/DDBJ databases">
        <title>Leucothrix arctica sp. nov., isolated from Arctic seawater.</title>
        <authorList>
            <person name="Choi A."/>
            <person name="Baek K."/>
        </authorList>
    </citation>
    <scope>NUCLEOTIDE SEQUENCE [LARGE SCALE GENOMIC DNA]</scope>
    <source>
        <strain evidence="2 3">JCM 18388</strain>
    </source>
</reference>
<evidence type="ECO:0000313" key="2">
    <source>
        <dbReference type="EMBL" id="PWQ95411.1"/>
    </source>
</evidence>
<dbReference type="PANTHER" id="PTHR36558:SF1">
    <property type="entry name" value="RESTRICTION ENDONUCLEASE DOMAIN-CONTAINING PROTEIN-RELATED"/>
    <property type="match status" value="1"/>
</dbReference>
<keyword evidence="2" id="KW-0255">Endonuclease</keyword>
<evidence type="ECO:0000313" key="3">
    <source>
        <dbReference type="Proteomes" id="UP000245539"/>
    </source>
</evidence>
<evidence type="ECO:0000259" key="1">
    <source>
        <dbReference type="Pfam" id="PF05685"/>
    </source>
</evidence>
<dbReference type="PANTHER" id="PTHR36558">
    <property type="entry name" value="GLR1098 PROTEIN"/>
    <property type="match status" value="1"/>
</dbReference>
<keyword evidence="3" id="KW-1185">Reference proteome</keyword>
<dbReference type="AlphaFoldDB" id="A0A317CB98"/>
<dbReference type="RefSeq" id="WP_109838501.1">
    <property type="nucleotide sequence ID" value="NZ_QGKM01000046.1"/>
</dbReference>
<protein>
    <submittedName>
        <fullName evidence="2">Uma2 family endonuclease</fullName>
    </submittedName>
</protein>
<dbReference type="EMBL" id="QGKM01000046">
    <property type="protein sequence ID" value="PWQ95411.1"/>
    <property type="molecule type" value="Genomic_DNA"/>
</dbReference>
<dbReference type="InterPro" id="IPR008538">
    <property type="entry name" value="Uma2"/>
</dbReference>
<dbReference type="SUPFAM" id="SSF52980">
    <property type="entry name" value="Restriction endonuclease-like"/>
    <property type="match status" value="1"/>
</dbReference>
<proteinExistence type="predicted"/>
<dbReference type="InterPro" id="IPR012296">
    <property type="entry name" value="Nuclease_put_TT1808"/>
</dbReference>
<dbReference type="OrthoDB" id="26750at2"/>
<dbReference type="Proteomes" id="UP000245539">
    <property type="component" value="Unassembled WGS sequence"/>
</dbReference>